<dbReference type="OrthoDB" id="6889573at2"/>
<dbReference type="InterPro" id="IPR010744">
    <property type="entry name" value="Phage_CI_N"/>
</dbReference>
<dbReference type="CDD" id="cd00093">
    <property type="entry name" value="HTH_XRE"/>
    <property type="match status" value="1"/>
</dbReference>
<dbReference type="HOGENOM" id="CLU_2369522_0_0_6"/>
<feature type="domain" description="HTH cro/C1-type" evidence="1">
    <location>
        <begin position="12"/>
        <end position="65"/>
    </location>
</feature>
<dbReference type="AlphaFoldDB" id="N6WSV6"/>
<name>N6WSV6_9GAMM</name>
<dbReference type="InterPro" id="IPR001387">
    <property type="entry name" value="Cro/C1-type_HTH"/>
</dbReference>
<dbReference type="GO" id="GO:0003677">
    <property type="term" value="F:DNA binding"/>
    <property type="evidence" value="ECO:0007669"/>
    <property type="project" value="InterPro"/>
</dbReference>
<organism evidence="2 3">
    <name type="scientific">Marinobacter nanhaiticus D15-8W</name>
    <dbReference type="NCBI Taxonomy" id="626887"/>
    <lineage>
        <taxon>Bacteria</taxon>
        <taxon>Pseudomonadati</taxon>
        <taxon>Pseudomonadota</taxon>
        <taxon>Gammaproteobacteria</taxon>
        <taxon>Pseudomonadales</taxon>
        <taxon>Marinobacteraceae</taxon>
        <taxon>Marinobacter</taxon>
    </lineage>
</organism>
<reference evidence="2 3" key="1">
    <citation type="journal article" date="2013" name="Genome Announc.">
        <title>Genome Sequence of the Polycyclic Aromatic Hydrocarbon-Degrading Bacterium Strain Marinobacter nanhaiticus D15-8WT.</title>
        <authorList>
            <person name="Cui Z."/>
            <person name="Gao W."/>
            <person name="Li Q."/>
            <person name="Xu G."/>
            <person name="Zheng L."/>
        </authorList>
    </citation>
    <scope>NUCLEOTIDE SEQUENCE [LARGE SCALE GENOMIC DNA]</scope>
    <source>
        <strain evidence="2 3">D15-8W</strain>
    </source>
</reference>
<evidence type="ECO:0000313" key="3">
    <source>
        <dbReference type="Proteomes" id="UP000013165"/>
    </source>
</evidence>
<comment type="caution">
    <text evidence="2">The sequence shown here is derived from an EMBL/GenBank/DDBJ whole genome shotgun (WGS) entry which is preliminary data.</text>
</comment>
<dbReference type="PATRIC" id="fig|626887.3.peg.907"/>
<dbReference type="PROSITE" id="PS50943">
    <property type="entry name" value="HTH_CROC1"/>
    <property type="match status" value="1"/>
</dbReference>
<dbReference type="InterPro" id="IPR010982">
    <property type="entry name" value="Lambda_DNA-bd_dom_sf"/>
</dbReference>
<keyword evidence="3" id="KW-1185">Reference proteome</keyword>
<accession>N6WSV6</accession>
<dbReference type="EMBL" id="APLQ01000011">
    <property type="protein sequence ID" value="ENO14601.2"/>
    <property type="molecule type" value="Genomic_DNA"/>
</dbReference>
<gene>
    <name evidence="2" type="ORF">J057_04601</name>
</gene>
<dbReference type="SUPFAM" id="SSF47413">
    <property type="entry name" value="lambda repressor-like DNA-binding domains"/>
    <property type="match status" value="1"/>
</dbReference>
<sequence length="110" mass="12382">MGHVDPDRGARLVRAMAAAGVSVTHLARFCECSPATVSNWRKGHEISASQLANIQKYLKISIDWLLFGRNTKMTEADLSLISQIRQLPEHQQRAVEQLIENLLSDEELEQ</sequence>
<dbReference type="Proteomes" id="UP000013165">
    <property type="component" value="Unassembled WGS sequence"/>
</dbReference>
<dbReference type="SMART" id="SM00530">
    <property type="entry name" value="HTH_XRE"/>
    <property type="match status" value="1"/>
</dbReference>
<evidence type="ECO:0000259" key="1">
    <source>
        <dbReference type="PROSITE" id="PS50943"/>
    </source>
</evidence>
<dbReference type="RefSeq" id="WP_051079739.1">
    <property type="nucleotide sequence ID" value="NZ_AP028878.1"/>
</dbReference>
<protein>
    <submittedName>
        <fullName evidence="2">XRE family transcriptional regulator</fullName>
    </submittedName>
</protein>
<evidence type="ECO:0000313" key="2">
    <source>
        <dbReference type="EMBL" id="ENO14601.2"/>
    </source>
</evidence>
<dbReference type="Gene3D" id="1.10.260.40">
    <property type="entry name" value="lambda repressor-like DNA-binding domains"/>
    <property type="match status" value="1"/>
</dbReference>
<dbReference type="GO" id="GO:0045892">
    <property type="term" value="P:negative regulation of DNA-templated transcription"/>
    <property type="evidence" value="ECO:0007669"/>
    <property type="project" value="InterPro"/>
</dbReference>
<proteinExistence type="predicted"/>
<dbReference type="Pfam" id="PF07022">
    <property type="entry name" value="Phage_CI_repr"/>
    <property type="match status" value="1"/>
</dbReference>